<gene>
    <name evidence="2" type="ORF">BUL40_15580</name>
</gene>
<dbReference type="AlphaFoldDB" id="A0A1V6LN96"/>
<evidence type="ECO:0000313" key="3">
    <source>
        <dbReference type="Proteomes" id="UP000191680"/>
    </source>
</evidence>
<protein>
    <recommendedName>
        <fullName evidence="1">Replication initiation protein-like C-terminal domain-containing protein</fullName>
    </recommendedName>
</protein>
<comment type="caution">
    <text evidence="2">The sequence shown here is derived from an EMBL/GenBank/DDBJ whole genome shotgun (WGS) entry which is preliminary data.</text>
</comment>
<organism evidence="2 3">
    <name type="scientific">Croceivirga radicis</name>
    <dbReference type="NCBI Taxonomy" id="1929488"/>
    <lineage>
        <taxon>Bacteria</taxon>
        <taxon>Pseudomonadati</taxon>
        <taxon>Bacteroidota</taxon>
        <taxon>Flavobacteriia</taxon>
        <taxon>Flavobacteriales</taxon>
        <taxon>Flavobacteriaceae</taxon>
        <taxon>Croceivirga</taxon>
    </lineage>
</organism>
<evidence type="ECO:0000259" key="1">
    <source>
        <dbReference type="Pfam" id="PF02486"/>
    </source>
</evidence>
<dbReference type="Pfam" id="PF02486">
    <property type="entry name" value="Rep_trans"/>
    <property type="match status" value="1"/>
</dbReference>
<dbReference type="EMBL" id="MTBC01000016">
    <property type="protein sequence ID" value="OQD41497.1"/>
    <property type="molecule type" value="Genomic_DNA"/>
</dbReference>
<evidence type="ECO:0000313" key="2">
    <source>
        <dbReference type="EMBL" id="OQD41497.1"/>
    </source>
</evidence>
<feature type="domain" description="Replication initiation protein-like C-terminal" evidence="1">
    <location>
        <begin position="126"/>
        <end position="270"/>
    </location>
</feature>
<accession>A0A1V6LN96</accession>
<name>A0A1V6LN96_9FLAO</name>
<dbReference type="OrthoDB" id="1302589at2"/>
<proteinExistence type="predicted"/>
<keyword evidence="3" id="KW-1185">Reference proteome</keyword>
<reference evidence="2 3" key="1">
    <citation type="submission" date="2016-12" db="EMBL/GenBank/DDBJ databases">
        <authorList>
            <person name="Song W.-J."/>
            <person name="Kurnit D.M."/>
        </authorList>
    </citation>
    <scope>NUCLEOTIDE SEQUENCE [LARGE SCALE GENOMIC DNA]</scope>
    <source>
        <strain evidence="2 3">HSG9</strain>
    </source>
</reference>
<sequence>MEKAVNKGVNVPIRYNGDLLDRRKNYALNMDYLVLNLEGSPLVGVVDCLKIDVADYGTKVFKQKAEITYKDETLGTLLFEPRSTVLDANLCQFQLKNYLFYTKDGKELKKMVKHALDVMGLDYKGVNRLDIALDFSQEQHDFKGLLTNILTENVLISGREKDINFYSRTVKGRIAYTGVQIGKRSSSRFCRIYDKTYEMTKGELKPHIATMWQKVGLTGQIWRYEYQISQKWFAQHEISFDDIFSQNCLFNLFQKAAKNHFELKENTGKKELNKEKDVVFIDFSKVSNVLGAITGAIGKLTRTIKETFIGQQRMIKGLLRSYFSSNHDFGFLVPLKRMLNDFDLWEWYNQKFSQYIAEFKEKEKIKTINLAHYETDFNIEFVEI</sequence>
<dbReference type="Proteomes" id="UP000191680">
    <property type="component" value="Unassembled WGS sequence"/>
</dbReference>
<dbReference type="InterPro" id="IPR003491">
    <property type="entry name" value="REP-like_C"/>
</dbReference>
<dbReference type="RefSeq" id="WP_080319988.1">
    <property type="nucleotide sequence ID" value="NZ_MTBC01000016.1"/>
</dbReference>